<proteinExistence type="predicted"/>
<evidence type="ECO:0000313" key="2">
    <source>
        <dbReference type="EMBL" id="KAL1562616.1"/>
    </source>
</evidence>
<gene>
    <name evidence="2" type="ORF">AAHA92_05180</name>
</gene>
<evidence type="ECO:0000313" key="3">
    <source>
        <dbReference type="Proteomes" id="UP001567538"/>
    </source>
</evidence>
<protein>
    <recommendedName>
        <fullName evidence="4">Secreted protein</fullName>
    </recommendedName>
</protein>
<organism evidence="2 3">
    <name type="scientific">Salvia divinorum</name>
    <name type="common">Maria pastora</name>
    <name type="synonym">Diviner's sage</name>
    <dbReference type="NCBI Taxonomy" id="28513"/>
    <lineage>
        <taxon>Eukaryota</taxon>
        <taxon>Viridiplantae</taxon>
        <taxon>Streptophyta</taxon>
        <taxon>Embryophyta</taxon>
        <taxon>Tracheophyta</taxon>
        <taxon>Spermatophyta</taxon>
        <taxon>Magnoliopsida</taxon>
        <taxon>eudicotyledons</taxon>
        <taxon>Gunneridae</taxon>
        <taxon>Pentapetalae</taxon>
        <taxon>asterids</taxon>
        <taxon>lamiids</taxon>
        <taxon>Lamiales</taxon>
        <taxon>Lamiaceae</taxon>
        <taxon>Nepetoideae</taxon>
        <taxon>Mentheae</taxon>
        <taxon>Salviinae</taxon>
        <taxon>Salvia</taxon>
        <taxon>Salvia subgen. Calosphace</taxon>
    </lineage>
</organism>
<name>A0ABD1I5N1_SALDI</name>
<keyword evidence="1" id="KW-0732">Signal</keyword>
<reference evidence="2 3" key="1">
    <citation type="submission" date="2024-06" db="EMBL/GenBank/DDBJ databases">
        <title>A chromosome level genome sequence of Diviner's sage (Salvia divinorum).</title>
        <authorList>
            <person name="Ford S.A."/>
            <person name="Ro D.-K."/>
            <person name="Ness R.W."/>
            <person name="Phillips M.A."/>
        </authorList>
    </citation>
    <scope>NUCLEOTIDE SEQUENCE [LARGE SCALE GENOMIC DNA]</scope>
    <source>
        <strain evidence="2">SAF-2024a</strain>
        <tissue evidence="2">Leaf</tissue>
    </source>
</reference>
<accession>A0ABD1I5N1</accession>
<evidence type="ECO:0000256" key="1">
    <source>
        <dbReference type="SAM" id="SignalP"/>
    </source>
</evidence>
<keyword evidence="3" id="KW-1185">Reference proteome</keyword>
<evidence type="ECO:0008006" key="4">
    <source>
        <dbReference type="Google" id="ProtNLM"/>
    </source>
</evidence>
<dbReference type="AlphaFoldDB" id="A0ABD1I5N1"/>
<feature type="signal peptide" evidence="1">
    <location>
        <begin position="1"/>
        <end position="21"/>
    </location>
</feature>
<feature type="chain" id="PRO_5044860035" description="Secreted protein" evidence="1">
    <location>
        <begin position="22"/>
        <end position="78"/>
    </location>
</feature>
<dbReference type="EMBL" id="JBEAFC010000003">
    <property type="protein sequence ID" value="KAL1562616.1"/>
    <property type="molecule type" value="Genomic_DNA"/>
</dbReference>
<dbReference type="Proteomes" id="UP001567538">
    <property type="component" value="Unassembled WGS sequence"/>
</dbReference>
<sequence>MFLVKYGVFIMVSAIVIKGTAYSNQKELRRAIQSRMNYLKTFEHMQFHLPIRDIKDERRGLIVDGCRRRELQKQEGCE</sequence>
<comment type="caution">
    <text evidence="2">The sequence shown here is derived from an EMBL/GenBank/DDBJ whole genome shotgun (WGS) entry which is preliminary data.</text>
</comment>